<dbReference type="FunFam" id="3.30.830.10:FF:000005">
    <property type="entry name" value="nardilysin isoform X1"/>
    <property type="match status" value="1"/>
</dbReference>
<dbReference type="AlphaFoldDB" id="A0A1E4SCT8"/>
<keyword evidence="6" id="KW-0482">Metalloprotease</keyword>
<dbReference type="Pfam" id="PF00675">
    <property type="entry name" value="Peptidase_M16"/>
    <property type="match status" value="1"/>
</dbReference>
<keyword evidence="13" id="KW-1185">Reference proteome</keyword>
<dbReference type="FunFam" id="3.30.830.10:FF:000004">
    <property type="entry name" value="Putative insulin-degrading enzyme"/>
    <property type="match status" value="1"/>
</dbReference>
<dbReference type="InterPro" id="IPR007863">
    <property type="entry name" value="Peptidase_M16_C"/>
</dbReference>
<evidence type="ECO:0000256" key="7">
    <source>
        <dbReference type="SAM" id="MobiDB-lite"/>
    </source>
</evidence>
<dbReference type="Gene3D" id="3.30.830.10">
    <property type="entry name" value="Metalloenzyme, LuxS/M16 peptidase-like"/>
    <property type="match status" value="4"/>
</dbReference>
<comment type="similarity">
    <text evidence="1">Belongs to the peptidase M16 family.</text>
</comment>
<keyword evidence="5" id="KW-0862">Zinc</keyword>
<keyword evidence="4" id="KW-0378">Hydrolase</keyword>
<dbReference type="STRING" id="984487.A0A1E4SCT8"/>
<dbReference type="Pfam" id="PF05193">
    <property type="entry name" value="Peptidase_M16_C"/>
    <property type="match status" value="1"/>
</dbReference>
<sequence length="1062" mass="123043">MSGFTVLADSPAIEKPLTDDRSYRFIKLDNNLKVLLIHDPQADKAAAALDVNVGSFGDHQYNVPGLAHFCEHLLFMGTEKYPVENEYASYLAKHSGRSNAYTALEHTNYYFQVSADYLEGALDRFAQFFISPLFSNSCKDREINAVDSENKKNLQSDMWRFYQLDKGTSNPHHPYNGFSTGNHKTLRDDPLNDGKNVRDILIEFHKNSYSANRMGLTILGKEDLDTLSEWAIEKFSPVPNKDLSRPDYNGEVIYSENELGKLIAAKPVQDTHKLELTFMIPDDFEDTWNYDPSRYYSHLLGHESKGSIYHYIKEKGWVTELSAGLQKTCKGSSSLIFELELTTKGLEHWEEIVVIVFQYLKLVNADEPKEWIWQEVNDISKVNFKFRQKDEAANTVSKLSNKLYKFGDGGFIPSEYILSSTIHHEFNADLIKQFGQYLNPANFRIMYTSKLLEGLDKKEEWYGTEYSYEDFPTTLVNNLKNVQLNPELHYPSPNNFIPENFNVLRKKSETPLKHPYLLEDNNKLQLWFKQDDRFEVPKGNIELLFHLPPSKEDIRSSAYSRLLSELVTDHLNEITYYASIVGLNVRISFLRDGFNIRVSGYNDKLTVLLEQVLSKFVHFKPDKERFETLKLKVIQDYQNFGYVNPFQQIGTHFLVLTNEGIFSSEDKAKFLSKDADFNDFFDFVTKGIWADGVFVEALVHGNFDIGNAIEVKDLLSKYTKEWDAVEDSVEKIYQKVRLQNYAASSNTLLRFELANPDPKNINSCIEYIIQISPNSQDDKLRVLTDLFSTICKQPSFDQLRTKEQLGYVVFSGTRLGRTSLYFRVLVQSERSTEYLEYRIEEFLSKFRSYLIEKMTEEEFESFKESLRDSKLTKLRFLSEETARFWNEISSGYLDFQEKDRHVDILNNISKDEFLAFVSNFIFNESKQTSKILVHLKAQSVPEVSRTKLIQSSLSNYLTLRDLEISSDIVDEIVSKNEENIELIADDIVTELEKNEENSIDKDLKIDLVKTLKHNLETPVPEKYPIGKLVTIEDFRKEFKKGGPPTPIASRKEFYYPDDHSRL</sequence>
<dbReference type="GO" id="GO:0034982">
    <property type="term" value="P:mitochondrial protein processing"/>
    <property type="evidence" value="ECO:0007669"/>
    <property type="project" value="EnsemblFungi"/>
</dbReference>
<dbReference type="InterPro" id="IPR054734">
    <property type="entry name" value="PqqF-like_C_4"/>
</dbReference>
<dbReference type="InterPro" id="IPR011249">
    <property type="entry name" value="Metalloenz_LuxS/M16"/>
</dbReference>
<dbReference type="InterPro" id="IPR050626">
    <property type="entry name" value="Peptidase_M16"/>
</dbReference>
<dbReference type="OrthoDB" id="952271at2759"/>
<feature type="domain" description="Peptidase M16 middle/third" evidence="10">
    <location>
        <begin position="384"/>
        <end position="669"/>
    </location>
</feature>
<dbReference type="Proteomes" id="UP000094285">
    <property type="component" value="Unassembled WGS sequence"/>
</dbReference>
<dbReference type="PANTHER" id="PTHR43690">
    <property type="entry name" value="NARDILYSIN"/>
    <property type="match status" value="1"/>
</dbReference>
<dbReference type="RefSeq" id="XP_020062459.1">
    <property type="nucleotide sequence ID" value="XM_020211190.1"/>
</dbReference>
<evidence type="ECO:0000259" key="9">
    <source>
        <dbReference type="Pfam" id="PF05193"/>
    </source>
</evidence>
<dbReference type="GO" id="GO:0046872">
    <property type="term" value="F:metal ion binding"/>
    <property type="evidence" value="ECO:0007669"/>
    <property type="project" value="UniProtKB-KW"/>
</dbReference>
<dbReference type="PANTHER" id="PTHR43690:SF18">
    <property type="entry name" value="INSULIN-DEGRADING ENZYME-RELATED"/>
    <property type="match status" value="1"/>
</dbReference>
<dbReference type="GO" id="GO:0004222">
    <property type="term" value="F:metalloendopeptidase activity"/>
    <property type="evidence" value="ECO:0007669"/>
    <property type="project" value="EnsemblFungi"/>
</dbReference>
<dbReference type="Pfam" id="PF16187">
    <property type="entry name" value="Peptidase_M16_M"/>
    <property type="match status" value="1"/>
</dbReference>
<dbReference type="GO" id="GO:0051603">
    <property type="term" value="P:proteolysis involved in protein catabolic process"/>
    <property type="evidence" value="ECO:0007669"/>
    <property type="project" value="TreeGrafter"/>
</dbReference>
<feature type="domain" description="Peptidase M16 N-terminal" evidence="8">
    <location>
        <begin position="33"/>
        <end position="171"/>
    </location>
</feature>
<dbReference type="InterPro" id="IPR011765">
    <property type="entry name" value="Pept_M16_N"/>
</dbReference>
<evidence type="ECO:0000256" key="1">
    <source>
        <dbReference type="ARBA" id="ARBA00007261"/>
    </source>
</evidence>
<evidence type="ECO:0000256" key="6">
    <source>
        <dbReference type="ARBA" id="ARBA00023049"/>
    </source>
</evidence>
<dbReference type="GO" id="GO:0007323">
    <property type="term" value="P:peptide pheromone maturation"/>
    <property type="evidence" value="ECO:0007669"/>
    <property type="project" value="EnsemblFungi"/>
</dbReference>
<dbReference type="EMBL" id="KV453915">
    <property type="protein sequence ID" value="ODV77337.1"/>
    <property type="molecule type" value="Genomic_DNA"/>
</dbReference>
<proteinExistence type="inferred from homology"/>
<evidence type="ECO:0000256" key="4">
    <source>
        <dbReference type="ARBA" id="ARBA00022801"/>
    </source>
</evidence>
<dbReference type="InterPro" id="IPR032632">
    <property type="entry name" value="Peptidase_M16_M"/>
</dbReference>
<evidence type="ECO:0000256" key="3">
    <source>
        <dbReference type="ARBA" id="ARBA00022723"/>
    </source>
</evidence>
<keyword evidence="3" id="KW-0479">Metal-binding</keyword>
<accession>A0A1E4SCT8</accession>
<evidence type="ECO:0000256" key="5">
    <source>
        <dbReference type="ARBA" id="ARBA00022833"/>
    </source>
</evidence>
<evidence type="ECO:0000259" key="10">
    <source>
        <dbReference type="Pfam" id="PF16187"/>
    </source>
</evidence>
<feature type="region of interest" description="Disordered" evidence="7">
    <location>
        <begin position="1041"/>
        <end position="1062"/>
    </location>
</feature>
<gene>
    <name evidence="12" type="ORF">CANTADRAFT_7816</name>
</gene>
<evidence type="ECO:0000313" key="13">
    <source>
        <dbReference type="Proteomes" id="UP000094285"/>
    </source>
</evidence>
<name>A0A1E4SCT8_9ASCO</name>
<keyword evidence="2" id="KW-0645">Protease</keyword>
<protein>
    <submittedName>
        <fullName evidence="12">Uncharacterized protein</fullName>
    </submittedName>
</protein>
<organism evidence="12 13">
    <name type="scientific">Suhomyces tanzawaensis NRRL Y-17324</name>
    <dbReference type="NCBI Taxonomy" id="984487"/>
    <lineage>
        <taxon>Eukaryota</taxon>
        <taxon>Fungi</taxon>
        <taxon>Dikarya</taxon>
        <taxon>Ascomycota</taxon>
        <taxon>Saccharomycotina</taxon>
        <taxon>Pichiomycetes</taxon>
        <taxon>Debaryomycetaceae</taxon>
        <taxon>Suhomyces</taxon>
    </lineage>
</organism>
<dbReference type="Pfam" id="PF22456">
    <property type="entry name" value="PqqF-like_C_4"/>
    <property type="match status" value="1"/>
</dbReference>
<reference evidence="13" key="1">
    <citation type="submission" date="2016-05" db="EMBL/GenBank/DDBJ databases">
        <title>Comparative genomics of biotechnologically important yeasts.</title>
        <authorList>
            <consortium name="DOE Joint Genome Institute"/>
            <person name="Riley R."/>
            <person name="Haridas S."/>
            <person name="Wolfe K.H."/>
            <person name="Lopes M.R."/>
            <person name="Hittinger C.T."/>
            <person name="Goker M."/>
            <person name="Salamov A."/>
            <person name="Wisecaver J."/>
            <person name="Long T.M."/>
            <person name="Aerts A.L."/>
            <person name="Barry K."/>
            <person name="Choi C."/>
            <person name="Clum A."/>
            <person name="Coughlan A.Y."/>
            <person name="Deshpande S."/>
            <person name="Douglass A.P."/>
            <person name="Hanson S.J."/>
            <person name="Klenk H.-P."/>
            <person name="Labutti K."/>
            <person name="Lapidus A."/>
            <person name="Lindquist E."/>
            <person name="Lipzen A."/>
            <person name="Meier-Kolthoff J.P."/>
            <person name="Ohm R.A."/>
            <person name="Otillar R.P."/>
            <person name="Pangilinan J."/>
            <person name="Peng Y."/>
            <person name="Rokas A."/>
            <person name="Rosa C.A."/>
            <person name="Scheuner C."/>
            <person name="Sibirny A.A."/>
            <person name="Slot J.C."/>
            <person name="Stielow J.B."/>
            <person name="Sun H."/>
            <person name="Kurtzman C.P."/>
            <person name="Blackwell M."/>
            <person name="Grigoriev I.V."/>
            <person name="Jeffries T.W."/>
        </authorList>
    </citation>
    <scope>NUCLEOTIDE SEQUENCE [LARGE SCALE GENOMIC DNA]</scope>
    <source>
        <strain evidence="13">NRRL Y-17324</strain>
    </source>
</reference>
<dbReference type="GO" id="GO:0005759">
    <property type="term" value="C:mitochondrial matrix"/>
    <property type="evidence" value="ECO:0007669"/>
    <property type="project" value="EnsemblFungi"/>
</dbReference>
<dbReference type="GO" id="GO:0005829">
    <property type="term" value="C:cytosol"/>
    <property type="evidence" value="ECO:0007669"/>
    <property type="project" value="TreeGrafter"/>
</dbReference>
<feature type="compositionally biased region" description="Basic and acidic residues" evidence="7">
    <location>
        <begin position="1049"/>
        <end position="1062"/>
    </location>
</feature>
<evidence type="ECO:0000259" key="8">
    <source>
        <dbReference type="Pfam" id="PF00675"/>
    </source>
</evidence>
<evidence type="ECO:0000259" key="11">
    <source>
        <dbReference type="Pfam" id="PF22456"/>
    </source>
</evidence>
<feature type="domain" description="Peptidase M16 C-terminal" evidence="9">
    <location>
        <begin position="198"/>
        <end position="375"/>
    </location>
</feature>
<dbReference type="SUPFAM" id="SSF63411">
    <property type="entry name" value="LuxS/MPP-like metallohydrolase"/>
    <property type="match status" value="4"/>
</dbReference>
<evidence type="ECO:0000313" key="12">
    <source>
        <dbReference type="EMBL" id="ODV77337.1"/>
    </source>
</evidence>
<dbReference type="GeneID" id="30985326"/>
<evidence type="ECO:0000256" key="2">
    <source>
        <dbReference type="ARBA" id="ARBA00022670"/>
    </source>
</evidence>
<dbReference type="GO" id="GO:0043171">
    <property type="term" value="P:peptide catabolic process"/>
    <property type="evidence" value="ECO:0007669"/>
    <property type="project" value="TreeGrafter"/>
</dbReference>
<feature type="domain" description="Coenzyme PQQ synthesis protein F-like C-terminal lobe" evidence="11">
    <location>
        <begin position="786"/>
        <end position="885"/>
    </location>
</feature>